<evidence type="ECO:0000313" key="1">
    <source>
        <dbReference type="EMBL" id="GAB91459.1"/>
    </source>
</evidence>
<dbReference type="EMBL" id="BAHC01000135">
    <property type="protein sequence ID" value="GAB91459.1"/>
    <property type="molecule type" value="Genomic_DNA"/>
</dbReference>
<dbReference type="GO" id="GO:0006396">
    <property type="term" value="P:RNA processing"/>
    <property type="evidence" value="ECO:0007669"/>
    <property type="project" value="UniProtKB-ARBA"/>
</dbReference>
<comment type="caution">
    <text evidence="1">The sequence shown here is derived from an EMBL/GenBank/DDBJ whole genome shotgun (WGS) entry which is preliminary data.</text>
</comment>
<accession>K6WY22</accession>
<dbReference type="Proteomes" id="UP000008363">
    <property type="component" value="Unassembled WGS sequence"/>
</dbReference>
<dbReference type="Gene3D" id="3.30.2350.10">
    <property type="entry name" value="Pseudouridine synthase"/>
    <property type="match status" value="1"/>
</dbReference>
<proteinExistence type="predicted"/>
<reference evidence="1 2" key="1">
    <citation type="submission" date="2012-08" db="EMBL/GenBank/DDBJ databases">
        <title>Whole genome shotgun sequence of Gordonia rhizosphera NBRC 16068.</title>
        <authorList>
            <person name="Takarada H."/>
            <person name="Isaki S."/>
            <person name="Hosoyama A."/>
            <person name="Tsuchikane K."/>
            <person name="Katsumata H."/>
            <person name="Baba S."/>
            <person name="Ohji S."/>
            <person name="Yamazaki S."/>
            <person name="Fujita N."/>
        </authorList>
    </citation>
    <scope>NUCLEOTIDE SEQUENCE [LARGE SCALE GENOMIC DNA]</scope>
    <source>
        <strain evidence="1 2">NBRC 16068</strain>
    </source>
</reference>
<dbReference type="STRING" id="1108045.GORHZ_135_00080"/>
<dbReference type="GO" id="GO:0001522">
    <property type="term" value="P:pseudouridine synthesis"/>
    <property type="evidence" value="ECO:0007669"/>
    <property type="project" value="InterPro"/>
</dbReference>
<evidence type="ECO:0000313" key="2">
    <source>
        <dbReference type="Proteomes" id="UP000008363"/>
    </source>
</evidence>
<dbReference type="InterPro" id="IPR020103">
    <property type="entry name" value="PsdUridine_synth_cat_dom_sf"/>
</dbReference>
<organism evidence="1 2">
    <name type="scientific">Gordonia rhizosphera NBRC 16068</name>
    <dbReference type="NCBI Taxonomy" id="1108045"/>
    <lineage>
        <taxon>Bacteria</taxon>
        <taxon>Bacillati</taxon>
        <taxon>Actinomycetota</taxon>
        <taxon>Actinomycetes</taxon>
        <taxon>Mycobacteriales</taxon>
        <taxon>Gordoniaceae</taxon>
        <taxon>Gordonia</taxon>
    </lineage>
</organism>
<keyword evidence="2" id="KW-1185">Reference proteome</keyword>
<dbReference type="AlphaFoldDB" id="K6WY22"/>
<sequence>MLVVNRNHIEVRRGELRVVVDDSREPNSVTVVEVQGAGVSASGRAVLHTILRPHSGRMRQLRVHLAVLGIGIRSWATVSGC</sequence>
<protein>
    <submittedName>
        <fullName evidence="1">Putative pseudouridine synthase</fullName>
    </submittedName>
</protein>
<dbReference type="GO" id="GO:0003723">
    <property type="term" value="F:RNA binding"/>
    <property type="evidence" value="ECO:0007669"/>
    <property type="project" value="InterPro"/>
</dbReference>
<gene>
    <name evidence="1" type="ORF">GORHZ_135_00080</name>
</gene>
<dbReference type="GO" id="GO:0140098">
    <property type="term" value="F:catalytic activity, acting on RNA"/>
    <property type="evidence" value="ECO:0007669"/>
    <property type="project" value="UniProtKB-ARBA"/>
</dbReference>
<dbReference type="SUPFAM" id="SSF55120">
    <property type="entry name" value="Pseudouridine synthase"/>
    <property type="match status" value="1"/>
</dbReference>
<name>K6WY22_9ACTN</name>
<dbReference type="GO" id="GO:0009982">
    <property type="term" value="F:pseudouridine synthase activity"/>
    <property type="evidence" value="ECO:0007669"/>
    <property type="project" value="InterPro"/>
</dbReference>